<dbReference type="Proteomes" id="UP000199103">
    <property type="component" value="Chromosome I"/>
</dbReference>
<dbReference type="PROSITE" id="PS50850">
    <property type="entry name" value="MFS"/>
    <property type="match status" value="1"/>
</dbReference>
<comment type="subcellular location">
    <subcellularLocation>
        <location evidence="1">Cell membrane</location>
        <topology evidence="1">Multi-pass membrane protein</topology>
    </subcellularLocation>
</comment>
<evidence type="ECO:0000313" key="10">
    <source>
        <dbReference type="Proteomes" id="UP000199103"/>
    </source>
</evidence>
<feature type="transmembrane region" description="Helical" evidence="7">
    <location>
        <begin position="238"/>
        <end position="260"/>
    </location>
</feature>
<evidence type="ECO:0000259" key="8">
    <source>
        <dbReference type="PROSITE" id="PS50850"/>
    </source>
</evidence>
<evidence type="ECO:0000256" key="2">
    <source>
        <dbReference type="ARBA" id="ARBA00022448"/>
    </source>
</evidence>
<dbReference type="SUPFAM" id="SSF103473">
    <property type="entry name" value="MFS general substrate transporter"/>
    <property type="match status" value="1"/>
</dbReference>
<dbReference type="Pfam" id="PF05977">
    <property type="entry name" value="MFS_3"/>
    <property type="match status" value="1"/>
</dbReference>
<keyword evidence="6 7" id="KW-0472">Membrane</keyword>
<dbReference type="GO" id="GO:0005886">
    <property type="term" value="C:plasma membrane"/>
    <property type="evidence" value="ECO:0007669"/>
    <property type="project" value="UniProtKB-SubCell"/>
</dbReference>
<dbReference type="AlphaFoldDB" id="A0A1H1WEX3"/>
<evidence type="ECO:0000256" key="7">
    <source>
        <dbReference type="SAM" id="Phobius"/>
    </source>
</evidence>
<feature type="transmembrane region" description="Helical" evidence="7">
    <location>
        <begin position="323"/>
        <end position="341"/>
    </location>
</feature>
<dbReference type="Gene3D" id="1.20.1250.20">
    <property type="entry name" value="MFS general substrate transporter like domains"/>
    <property type="match status" value="1"/>
</dbReference>
<dbReference type="STRING" id="630515.SAMN04489812_3625"/>
<sequence>MSPLVERILPSRMGRDFRWLMASSWTSNIGDGIALAAGPLLVASQTDSAFVVALAALLQRLPWLVFGLWAGALADRLDRRRVVMISDTLRAGVIAVLCLVIVTGRINIGVILVAMTLYGVAEVFADTTTSTLLPMMVDKADLGTGNQRLQAGFLTCNQLLGPPVGAFLFAIGSVWPFAVQVICVLLAVLLVSRIARSRTASTGQEPCSTDQQPAEPSHIRRDIAEGLRWIWQHAAVRTLALVILVFNVTWAAAWSVLVLWSRDHLGMSEVGYGLLTTGTGVGGLIGTALYGAVERRFALATVMRVCLLLEVLTHLALALTDAGWLAIVIMVEFGAYGFIWGTVSNTVRQRAVPQQYQGRVSAVYMMCVFGGLIAGQAIGGLIAEQWGLVAPFWFAFAGAGITLILVWRQLASIAHAGDDLPEPTRP</sequence>
<protein>
    <submittedName>
        <fullName evidence="9">Predicted arabinose efflux permease, MFS family</fullName>
    </submittedName>
</protein>
<evidence type="ECO:0000256" key="5">
    <source>
        <dbReference type="ARBA" id="ARBA00022989"/>
    </source>
</evidence>
<gene>
    <name evidence="9" type="ORF">SAMN04489812_3625</name>
</gene>
<dbReference type="InterPro" id="IPR010290">
    <property type="entry name" value="TM_effector"/>
</dbReference>
<keyword evidence="2" id="KW-0813">Transport</keyword>
<feature type="transmembrane region" description="Helical" evidence="7">
    <location>
        <begin position="297"/>
        <end position="317"/>
    </location>
</feature>
<evidence type="ECO:0000313" key="9">
    <source>
        <dbReference type="EMBL" id="SDS95683.1"/>
    </source>
</evidence>
<name>A0A1H1WEX3_9ACTN</name>
<proteinExistence type="predicted"/>
<dbReference type="PANTHER" id="PTHR23513:SF6">
    <property type="entry name" value="MAJOR FACILITATOR SUPERFAMILY ASSOCIATED DOMAIN-CONTAINING PROTEIN"/>
    <property type="match status" value="1"/>
</dbReference>
<evidence type="ECO:0000256" key="6">
    <source>
        <dbReference type="ARBA" id="ARBA00023136"/>
    </source>
</evidence>
<dbReference type="RefSeq" id="WP_197679764.1">
    <property type="nucleotide sequence ID" value="NZ_LT629772.1"/>
</dbReference>
<keyword evidence="5 7" id="KW-1133">Transmembrane helix</keyword>
<dbReference type="CDD" id="cd06173">
    <property type="entry name" value="MFS_MefA_like"/>
    <property type="match status" value="1"/>
</dbReference>
<accession>A0A1H1WEX3</accession>
<keyword evidence="4 7" id="KW-0812">Transmembrane</keyword>
<feature type="transmembrane region" description="Helical" evidence="7">
    <location>
        <begin position="93"/>
        <end position="118"/>
    </location>
</feature>
<organism evidence="9 10">
    <name type="scientific">Microlunatus soli</name>
    <dbReference type="NCBI Taxonomy" id="630515"/>
    <lineage>
        <taxon>Bacteria</taxon>
        <taxon>Bacillati</taxon>
        <taxon>Actinomycetota</taxon>
        <taxon>Actinomycetes</taxon>
        <taxon>Propionibacteriales</taxon>
        <taxon>Propionibacteriaceae</taxon>
        <taxon>Microlunatus</taxon>
    </lineage>
</organism>
<dbReference type="InterPro" id="IPR020846">
    <property type="entry name" value="MFS_dom"/>
</dbReference>
<feature type="transmembrane region" description="Helical" evidence="7">
    <location>
        <begin position="167"/>
        <end position="191"/>
    </location>
</feature>
<keyword evidence="10" id="KW-1185">Reference proteome</keyword>
<evidence type="ECO:0000256" key="1">
    <source>
        <dbReference type="ARBA" id="ARBA00004651"/>
    </source>
</evidence>
<feature type="transmembrane region" description="Helical" evidence="7">
    <location>
        <begin position="272"/>
        <end position="290"/>
    </location>
</feature>
<reference evidence="9 10" key="1">
    <citation type="submission" date="2016-10" db="EMBL/GenBank/DDBJ databases">
        <authorList>
            <person name="de Groot N.N."/>
        </authorList>
    </citation>
    <scope>NUCLEOTIDE SEQUENCE [LARGE SCALE GENOMIC DNA]</scope>
    <source>
        <strain evidence="9 10">DSM 21800</strain>
    </source>
</reference>
<keyword evidence="3" id="KW-1003">Cell membrane</keyword>
<feature type="transmembrane region" description="Helical" evidence="7">
    <location>
        <begin position="362"/>
        <end position="382"/>
    </location>
</feature>
<dbReference type="InterPro" id="IPR036259">
    <property type="entry name" value="MFS_trans_sf"/>
</dbReference>
<dbReference type="EMBL" id="LT629772">
    <property type="protein sequence ID" value="SDS95683.1"/>
    <property type="molecule type" value="Genomic_DNA"/>
</dbReference>
<feature type="domain" description="Major facilitator superfamily (MFS) profile" evidence="8">
    <location>
        <begin position="235"/>
        <end position="426"/>
    </location>
</feature>
<feature type="transmembrane region" description="Helical" evidence="7">
    <location>
        <begin position="20"/>
        <end position="43"/>
    </location>
</feature>
<dbReference type="GO" id="GO:0022857">
    <property type="term" value="F:transmembrane transporter activity"/>
    <property type="evidence" value="ECO:0007669"/>
    <property type="project" value="InterPro"/>
</dbReference>
<dbReference type="PANTHER" id="PTHR23513">
    <property type="entry name" value="INTEGRAL MEMBRANE EFFLUX PROTEIN-RELATED"/>
    <property type="match status" value="1"/>
</dbReference>
<evidence type="ECO:0000256" key="4">
    <source>
        <dbReference type="ARBA" id="ARBA00022692"/>
    </source>
</evidence>
<feature type="transmembrane region" description="Helical" evidence="7">
    <location>
        <begin position="49"/>
        <end position="72"/>
    </location>
</feature>
<evidence type="ECO:0000256" key="3">
    <source>
        <dbReference type="ARBA" id="ARBA00022475"/>
    </source>
</evidence>
<feature type="transmembrane region" description="Helical" evidence="7">
    <location>
        <begin position="388"/>
        <end position="407"/>
    </location>
</feature>